<dbReference type="GO" id="GO:0046872">
    <property type="term" value="F:metal ion binding"/>
    <property type="evidence" value="ECO:0007669"/>
    <property type="project" value="UniProtKB-KW"/>
</dbReference>
<dbReference type="AlphaFoldDB" id="A0A7R9MAB0"/>
<dbReference type="EC" id="3.1.3.16" evidence="3"/>
<proteinExistence type="inferred from homology"/>
<keyword evidence="7" id="KW-0904">Protein phosphatase</keyword>
<dbReference type="InterPro" id="IPR001932">
    <property type="entry name" value="PPM-type_phosphatase-like_dom"/>
</dbReference>
<evidence type="ECO:0000256" key="7">
    <source>
        <dbReference type="ARBA" id="ARBA00022912"/>
    </source>
</evidence>
<feature type="domain" description="PPM-type phosphatase" evidence="10">
    <location>
        <begin position="49"/>
        <end position="333"/>
    </location>
</feature>
<dbReference type="GO" id="GO:0004722">
    <property type="term" value="F:protein serine/threonine phosphatase activity"/>
    <property type="evidence" value="ECO:0007669"/>
    <property type="project" value="UniProtKB-EC"/>
</dbReference>
<evidence type="ECO:0000259" key="10">
    <source>
        <dbReference type="PROSITE" id="PS51746"/>
    </source>
</evidence>
<dbReference type="Gene3D" id="3.60.40.10">
    <property type="entry name" value="PPM-type phosphatase domain"/>
    <property type="match status" value="1"/>
</dbReference>
<gene>
    <name evidence="11" type="ORF">ONB1V03_LOCUS12953</name>
</gene>
<comment type="similarity">
    <text evidence="2">Belongs to the PP2C family.</text>
</comment>
<evidence type="ECO:0000256" key="8">
    <source>
        <dbReference type="ARBA" id="ARBA00023211"/>
    </source>
</evidence>
<keyword evidence="6" id="KW-0460">Magnesium</keyword>
<dbReference type="EMBL" id="OC925743">
    <property type="protein sequence ID" value="CAD7656316.1"/>
    <property type="molecule type" value="Genomic_DNA"/>
</dbReference>
<dbReference type="Pfam" id="PF00481">
    <property type="entry name" value="PP2C"/>
    <property type="match status" value="1"/>
</dbReference>
<feature type="compositionally biased region" description="Basic and acidic residues" evidence="9">
    <location>
        <begin position="198"/>
        <end position="210"/>
    </location>
</feature>
<evidence type="ECO:0000256" key="5">
    <source>
        <dbReference type="ARBA" id="ARBA00022801"/>
    </source>
</evidence>
<protein>
    <recommendedName>
        <fullName evidence="3">protein-serine/threonine phosphatase</fullName>
        <ecNumber evidence="3">3.1.3.16</ecNumber>
    </recommendedName>
</protein>
<comment type="cofactor">
    <cofactor evidence="1">
        <name>Mn(2+)</name>
        <dbReference type="ChEBI" id="CHEBI:29035"/>
    </cofactor>
</comment>
<evidence type="ECO:0000256" key="3">
    <source>
        <dbReference type="ARBA" id="ARBA00013081"/>
    </source>
</evidence>
<feature type="region of interest" description="Disordered" evidence="9">
    <location>
        <begin position="191"/>
        <end position="210"/>
    </location>
</feature>
<reference evidence="11" key="1">
    <citation type="submission" date="2020-11" db="EMBL/GenBank/DDBJ databases">
        <authorList>
            <person name="Tran Van P."/>
        </authorList>
    </citation>
    <scope>NUCLEOTIDE SEQUENCE</scope>
</reference>
<evidence type="ECO:0000313" key="11">
    <source>
        <dbReference type="EMBL" id="CAD7656316.1"/>
    </source>
</evidence>
<dbReference type="InterPro" id="IPR036457">
    <property type="entry name" value="PPM-type-like_dom_sf"/>
</dbReference>
<evidence type="ECO:0000256" key="4">
    <source>
        <dbReference type="ARBA" id="ARBA00022723"/>
    </source>
</evidence>
<keyword evidence="4" id="KW-0479">Metal-binding</keyword>
<keyword evidence="8" id="KW-0464">Manganese</keyword>
<dbReference type="PROSITE" id="PS51746">
    <property type="entry name" value="PPM_2"/>
    <property type="match status" value="1"/>
</dbReference>
<dbReference type="InterPro" id="IPR015655">
    <property type="entry name" value="PP2C"/>
</dbReference>
<dbReference type="PANTHER" id="PTHR13832:SF803">
    <property type="entry name" value="PROTEIN PHOSPHATASE 1G"/>
    <property type="match status" value="1"/>
</dbReference>
<dbReference type="EMBL" id="CAJPVJ010010918">
    <property type="protein sequence ID" value="CAG2173503.1"/>
    <property type="molecule type" value="Genomic_DNA"/>
</dbReference>
<dbReference type="PANTHER" id="PTHR13832">
    <property type="entry name" value="PROTEIN PHOSPHATASE 2C"/>
    <property type="match status" value="1"/>
</dbReference>
<evidence type="ECO:0000256" key="2">
    <source>
        <dbReference type="ARBA" id="ARBA00006702"/>
    </source>
</evidence>
<dbReference type="SMART" id="SM00332">
    <property type="entry name" value="PP2Cc"/>
    <property type="match status" value="1"/>
</dbReference>
<organism evidence="11">
    <name type="scientific">Oppiella nova</name>
    <dbReference type="NCBI Taxonomy" id="334625"/>
    <lineage>
        <taxon>Eukaryota</taxon>
        <taxon>Metazoa</taxon>
        <taxon>Ecdysozoa</taxon>
        <taxon>Arthropoda</taxon>
        <taxon>Chelicerata</taxon>
        <taxon>Arachnida</taxon>
        <taxon>Acari</taxon>
        <taxon>Acariformes</taxon>
        <taxon>Sarcoptiformes</taxon>
        <taxon>Oribatida</taxon>
        <taxon>Brachypylina</taxon>
        <taxon>Oppioidea</taxon>
        <taxon>Oppiidae</taxon>
        <taxon>Oppiella</taxon>
    </lineage>
</organism>
<sequence length="336" mass="37589">MFHSNKIFSQSLQNAYNSCRVEEMLSKIYLKSAVTRPKLATGAKQDRLSYGMCSVQGWRKYQEDSHITLTNFDGQHSLFAVFDGHNGPEVALYAAQRLPDLLRANKRFQTGDIEGALEETFMAFDALLLTKVVNDQLFALRRGILGENMSPNDRPAVTSGCTALVVLISNDNDVIYVANIGDSRCLISKSRKTSSLSTDHKPEDRAERKRIERSGGHVIEGRINGGLNLSRAFGDHQYKRNKGAPAEDQMVTAWPEIKAKQLKVRKDDFLVIACDGIWNSLPNHKVSQFVAKRIGRAEKLVDICQELVFRCMSPVRPYNGIGGDNMTCIIVKFDSD</sequence>
<accession>A0A7R9MAB0</accession>
<keyword evidence="5" id="KW-0378">Hydrolase</keyword>
<keyword evidence="12" id="KW-1185">Reference proteome</keyword>
<dbReference type="SUPFAM" id="SSF81606">
    <property type="entry name" value="PP2C-like"/>
    <property type="match status" value="1"/>
</dbReference>
<dbReference type="Proteomes" id="UP000728032">
    <property type="component" value="Unassembled WGS sequence"/>
</dbReference>
<evidence type="ECO:0000256" key="6">
    <source>
        <dbReference type="ARBA" id="ARBA00022842"/>
    </source>
</evidence>
<name>A0A7R9MAB0_9ACAR</name>
<evidence type="ECO:0000313" key="12">
    <source>
        <dbReference type="Proteomes" id="UP000728032"/>
    </source>
</evidence>
<evidence type="ECO:0000256" key="1">
    <source>
        <dbReference type="ARBA" id="ARBA00001936"/>
    </source>
</evidence>
<evidence type="ECO:0000256" key="9">
    <source>
        <dbReference type="SAM" id="MobiDB-lite"/>
    </source>
</evidence>
<dbReference type="OrthoDB" id="10264738at2759"/>
<dbReference type="CDD" id="cd00143">
    <property type="entry name" value="PP2Cc"/>
    <property type="match status" value="1"/>
</dbReference>